<comment type="caution">
    <text evidence="3">The sequence shown here is derived from an EMBL/GenBank/DDBJ whole genome shotgun (WGS) entry which is preliminary data.</text>
</comment>
<sequence length="441" mass="48597">MPVPLIPPDPGKGLLPTPSPPPPPPPPSSSSSPTDPPAPPLSPSPPPNPSAIPNGNALAKGLLPYPPSSVRGEPSSQRPEGPRPRKQRINIPPPTVCEESKSWSSLFTSPSSKKANTSIDFYAPTIDGPQKLAILEEEEVAEAEASWGNILVGYVWGITPVFTPFLQFIKKLWRPKGEITLSMQGNGFFMICFDLAEDLTHVIEDGPWSMANRPFVIQKWNRSIRLERERLNSIPLWVKFPNLPLHFWSPTCLGKIASLIGIPMYLDTPTALRTRSAYARVCIEVEAGVELPDEVFVEIRNGDREAIKVTYDWKPHACSHCHTFGHEESLCCKKPRFINSTKNFEAIGATYIPEGNSTKTIQQPTSMAPSKTTSLHQVVSLTQGFSPKATTPSESYSPTKAVSSKATKQQSKSKAEVDIPINDVDRMLVEEKRRLCVRPNE</sequence>
<proteinExistence type="predicted"/>
<dbReference type="InterPro" id="IPR040256">
    <property type="entry name" value="At4g02000-like"/>
</dbReference>
<feature type="compositionally biased region" description="Polar residues" evidence="1">
    <location>
        <begin position="102"/>
        <end position="113"/>
    </location>
</feature>
<dbReference type="Pfam" id="PF14111">
    <property type="entry name" value="DUF4283"/>
    <property type="match status" value="1"/>
</dbReference>
<feature type="region of interest" description="Disordered" evidence="1">
    <location>
        <begin position="384"/>
        <end position="418"/>
    </location>
</feature>
<gene>
    <name evidence="3" type="ORF">QJS10_CPB22g00697</name>
</gene>
<feature type="compositionally biased region" description="Pro residues" evidence="1">
    <location>
        <begin position="1"/>
        <end position="10"/>
    </location>
</feature>
<organism evidence="3 4">
    <name type="scientific">Acorus calamus</name>
    <name type="common">Sweet flag</name>
    <dbReference type="NCBI Taxonomy" id="4465"/>
    <lineage>
        <taxon>Eukaryota</taxon>
        <taxon>Viridiplantae</taxon>
        <taxon>Streptophyta</taxon>
        <taxon>Embryophyta</taxon>
        <taxon>Tracheophyta</taxon>
        <taxon>Spermatophyta</taxon>
        <taxon>Magnoliopsida</taxon>
        <taxon>Liliopsida</taxon>
        <taxon>Acoraceae</taxon>
        <taxon>Acorus</taxon>
    </lineage>
</organism>
<feature type="region of interest" description="Disordered" evidence="1">
    <location>
        <begin position="1"/>
        <end position="113"/>
    </location>
</feature>
<feature type="compositionally biased region" description="Polar residues" evidence="1">
    <location>
        <begin position="384"/>
        <end position="398"/>
    </location>
</feature>
<evidence type="ECO:0000313" key="4">
    <source>
        <dbReference type="Proteomes" id="UP001180020"/>
    </source>
</evidence>
<feature type="domain" description="DUF4283" evidence="2">
    <location>
        <begin position="144"/>
        <end position="225"/>
    </location>
</feature>
<dbReference type="PANTHER" id="PTHR31286:SF180">
    <property type="entry name" value="OS10G0362600 PROTEIN"/>
    <property type="match status" value="1"/>
</dbReference>
<dbReference type="AlphaFoldDB" id="A0AAV9C0Z6"/>
<keyword evidence="4" id="KW-1185">Reference proteome</keyword>
<dbReference type="PANTHER" id="PTHR31286">
    <property type="entry name" value="GLYCINE-RICH CELL WALL STRUCTURAL PROTEIN 1.8-LIKE"/>
    <property type="match status" value="1"/>
</dbReference>
<feature type="compositionally biased region" description="Low complexity" evidence="1">
    <location>
        <begin position="400"/>
        <end position="412"/>
    </location>
</feature>
<dbReference type="Proteomes" id="UP001180020">
    <property type="component" value="Unassembled WGS sequence"/>
</dbReference>
<evidence type="ECO:0000256" key="1">
    <source>
        <dbReference type="SAM" id="MobiDB-lite"/>
    </source>
</evidence>
<dbReference type="InterPro" id="IPR025558">
    <property type="entry name" value="DUF4283"/>
</dbReference>
<feature type="compositionally biased region" description="Pro residues" evidence="1">
    <location>
        <begin position="17"/>
        <end position="50"/>
    </location>
</feature>
<reference evidence="3" key="2">
    <citation type="submission" date="2023-06" db="EMBL/GenBank/DDBJ databases">
        <authorList>
            <person name="Ma L."/>
            <person name="Liu K.-W."/>
            <person name="Li Z."/>
            <person name="Hsiao Y.-Y."/>
            <person name="Qi Y."/>
            <person name="Fu T."/>
            <person name="Tang G."/>
            <person name="Zhang D."/>
            <person name="Sun W.-H."/>
            <person name="Liu D.-K."/>
            <person name="Li Y."/>
            <person name="Chen G.-Z."/>
            <person name="Liu X.-D."/>
            <person name="Liao X.-Y."/>
            <person name="Jiang Y.-T."/>
            <person name="Yu X."/>
            <person name="Hao Y."/>
            <person name="Huang J."/>
            <person name="Zhao X.-W."/>
            <person name="Ke S."/>
            <person name="Chen Y.-Y."/>
            <person name="Wu W.-L."/>
            <person name="Hsu J.-L."/>
            <person name="Lin Y.-F."/>
            <person name="Huang M.-D."/>
            <person name="Li C.-Y."/>
            <person name="Huang L."/>
            <person name="Wang Z.-W."/>
            <person name="Zhao X."/>
            <person name="Zhong W.-Y."/>
            <person name="Peng D.-H."/>
            <person name="Ahmad S."/>
            <person name="Lan S."/>
            <person name="Zhang J.-S."/>
            <person name="Tsai W.-C."/>
            <person name="Van De Peer Y."/>
            <person name="Liu Z.-J."/>
        </authorList>
    </citation>
    <scope>NUCLEOTIDE SEQUENCE</scope>
    <source>
        <strain evidence="3">CP</strain>
        <tissue evidence="3">Leaves</tissue>
    </source>
</reference>
<protein>
    <recommendedName>
        <fullName evidence="2">DUF4283 domain-containing protein</fullName>
    </recommendedName>
</protein>
<accession>A0AAV9C0Z6</accession>
<dbReference type="EMBL" id="JAUJYO010000022">
    <property type="protein sequence ID" value="KAK1281888.1"/>
    <property type="molecule type" value="Genomic_DNA"/>
</dbReference>
<name>A0AAV9C0Z6_ACOCL</name>
<reference evidence="3" key="1">
    <citation type="journal article" date="2023" name="Nat. Commun.">
        <title>Diploid and tetraploid genomes of Acorus and the evolution of monocots.</title>
        <authorList>
            <person name="Ma L."/>
            <person name="Liu K.W."/>
            <person name="Li Z."/>
            <person name="Hsiao Y.Y."/>
            <person name="Qi Y."/>
            <person name="Fu T."/>
            <person name="Tang G.D."/>
            <person name="Zhang D."/>
            <person name="Sun W.H."/>
            <person name="Liu D.K."/>
            <person name="Li Y."/>
            <person name="Chen G.Z."/>
            <person name="Liu X.D."/>
            <person name="Liao X.Y."/>
            <person name="Jiang Y.T."/>
            <person name="Yu X."/>
            <person name="Hao Y."/>
            <person name="Huang J."/>
            <person name="Zhao X.W."/>
            <person name="Ke S."/>
            <person name="Chen Y.Y."/>
            <person name="Wu W.L."/>
            <person name="Hsu J.L."/>
            <person name="Lin Y.F."/>
            <person name="Huang M.D."/>
            <person name="Li C.Y."/>
            <person name="Huang L."/>
            <person name="Wang Z.W."/>
            <person name="Zhao X."/>
            <person name="Zhong W.Y."/>
            <person name="Peng D.H."/>
            <person name="Ahmad S."/>
            <person name="Lan S."/>
            <person name="Zhang J.S."/>
            <person name="Tsai W.C."/>
            <person name="Van de Peer Y."/>
            <person name="Liu Z.J."/>
        </authorList>
    </citation>
    <scope>NUCLEOTIDE SEQUENCE</scope>
    <source>
        <strain evidence="3">CP</strain>
    </source>
</reference>
<evidence type="ECO:0000259" key="2">
    <source>
        <dbReference type="Pfam" id="PF14111"/>
    </source>
</evidence>
<evidence type="ECO:0000313" key="3">
    <source>
        <dbReference type="EMBL" id="KAK1281888.1"/>
    </source>
</evidence>